<dbReference type="SMART" id="SM00387">
    <property type="entry name" value="HATPase_c"/>
    <property type="match status" value="1"/>
</dbReference>
<name>A0ABT5IY86_9NEIS</name>
<dbReference type="RefSeq" id="WP_272751594.1">
    <property type="nucleotide sequence ID" value="NZ_JAQQLF010000009.1"/>
</dbReference>
<organism evidence="6 7">
    <name type="scientific">Vogesella aquatica</name>
    <dbReference type="NCBI Taxonomy" id="2984206"/>
    <lineage>
        <taxon>Bacteria</taxon>
        <taxon>Pseudomonadati</taxon>
        <taxon>Pseudomonadota</taxon>
        <taxon>Betaproteobacteria</taxon>
        <taxon>Neisseriales</taxon>
        <taxon>Chromobacteriaceae</taxon>
        <taxon>Vogesella</taxon>
    </lineage>
</organism>
<keyword evidence="6" id="KW-0547">Nucleotide-binding</keyword>
<evidence type="ECO:0000256" key="2">
    <source>
        <dbReference type="ARBA" id="ARBA00012438"/>
    </source>
</evidence>
<dbReference type="InterPro" id="IPR003661">
    <property type="entry name" value="HisK_dim/P_dom"/>
</dbReference>
<dbReference type="PANTHER" id="PTHR43065:SF29">
    <property type="entry name" value="SENSOR PROTEIN KINASE FLES"/>
    <property type="match status" value="1"/>
</dbReference>
<dbReference type="SUPFAM" id="SSF55874">
    <property type="entry name" value="ATPase domain of HSP90 chaperone/DNA topoisomerase II/histidine kinase"/>
    <property type="match status" value="1"/>
</dbReference>
<proteinExistence type="predicted"/>
<evidence type="ECO:0000259" key="5">
    <source>
        <dbReference type="PROSITE" id="PS50109"/>
    </source>
</evidence>
<comment type="caution">
    <text evidence="6">The sequence shown here is derived from an EMBL/GenBank/DDBJ whole genome shotgun (WGS) entry which is preliminary data.</text>
</comment>
<dbReference type="PRINTS" id="PR00344">
    <property type="entry name" value="BCTRLSENSOR"/>
</dbReference>
<accession>A0ABT5IY86</accession>
<keyword evidence="6" id="KW-0067">ATP-binding</keyword>
<feature type="coiled-coil region" evidence="4">
    <location>
        <begin position="42"/>
        <end position="69"/>
    </location>
</feature>
<keyword evidence="4" id="KW-0175">Coiled coil</keyword>
<dbReference type="PANTHER" id="PTHR43065">
    <property type="entry name" value="SENSOR HISTIDINE KINASE"/>
    <property type="match status" value="1"/>
</dbReference>
<feature type="domain" description="Histidine kinase" evidence="5">
    <location>
        <begin position="193"/>
        <end position="400"/>
    </location>
</feature>
<dbReference type="InterPro" id="IPR003594">
    <property type="entry name" value="HATPase_dom"/>
</dbReference>
<evidence type="ECO:0000256" key="1">
    <source>
        <dbReference type="ARBA" id="ARBA00000085"/>
    </source>
</evidence>
<dbReference type="CDD" id="cd00082">
    <property type="entry name" value="HisKA"/>
    <property type="match status" value="1"/>
</dbReference>
<dbReference type="SUPFAM" id="SSF47384">
    <property type="entry name" value="Homodimeric domain of signal transducing histidine kinase"/>
    <property type="match status" value="1"/>
</dbReference>
<dbReference type="EMBL" id="JAQQLF010000009">
    <property type="protein sequence ID" value="MDC7717245.1"/>
    <property type="molecule type" value="Genomic_DNA"/>
</dbReference>
<dbReference type="InterPro" id="IPR036890">
    <property type="entry name" value="HATPase_C_sf"/>
</dbReference>
<dbReference type="Pfam" id="PF02518">
    <property type="entry name" value="HATPase_c"/>
    <property type="match status" value="1"/>
</dbReference>
<keyword evidence="7" id="KW-1185">Reference proteome</keyword>
<dbReference type="Proteomes" id="UP001219956">
    <property type="component" value="Unassembled WGS sequence"/>
</dbReference>
<dbReference type="InterPro" id="IPR004358">
    <property type="entry name" value="Sig_transdc_His_kin-like_C"/>
</dbReference>
<evidence type="ECO:0000313" key="6">
    <source>
        <dbReference type="EMBL" id="MDC7717245.1"/>
    </source>
</evidence>
<dbReference type="Gene3D" id="3.30.565.10">
    <property type="entry name" value="Histidine kinase-like ATPase, C-terminal domain"/>
    <property type="match status" value="1"/>
</dbReference>
<dbReference type="GO" id="GO:0005524">
    <property type="term" value="F:ATP binding"/>
    <property type="evidence" value="ECO:0007669"/>
    <property type="project" value="UniProtKB-KW"/>
</dbReference>
<dbReference type="InterPro" id="IPR005467">
    <property type="entry name" value="His_kinase_dom"/>
</dbReference>
<keyword evidence="3" id="KW-0597">Phosphoprotein</keyword>
<gene>
    <name evidence="6" type="ORF">PQU95_08465</name>
</gene>
<protein>
    <recommendedName>
        <fullName evidence="2">histidine kinase</fullName>
        <ecNumber evidence="2">2.7.13.3</ecNumber>
    </recommendedName>
</protein>
<dbReference type="EC" id="2.7.13.3" evidence="2"/>
<sequence>MSIIILFKHVLQMDVSQLNGVLRMKADEGQLRSALEHFNSVTDDLIQAYQLLEAQVAELNVKLQLANDELVAKSVANEQLAARLSTLLQVMPAGVVELDDAGRVVAMNAAVHGWLPDVQPGQPWQLGDHFHESERDGVYVRKQDAMQLFTVVACPLPGAGSFLLLVDVSNLHQLHQQLAQQERLAVMGRMAASLAHQIRTPLATALLYAANLQRDDLPPEGRSRFAGKVINRLQALETLVQDMLRFVRIGPVRDGMESIRLSSVLSELEAVVQAQLAGKQLQWHLQSGEDAAVLGGRSDLLGALVNLLENACEHAPRGSVVRLEAGVQQGFYVIRVIDQGAGVPEQVESQIFDPFFTTRANGTGLGLAIVKRVVEDMKGSIAYKHDDRGTVFELQLPVVQSNHTI</sequence>
<evidence type="ECO:0000256" key="4">
    <source>
        <dbReference type="SAM" id="Coils"/>
    </source>
</evidence>
<dbReference type="Gene3D" id="1.10.287.130">
    <property type="match status" value="1"/>
</dbReference>
<dbReference type="SMART" id="SM00388">
    <property type="entry name" value="HisKA"/>
    <property type="match status" value="1"/>
</dbReference>
<comment type="catalytic activity">
    <reaction evidence="1">
        <text>ATP + protein L-histidine = ADP + protein N-phospho-L-histidine.</text>
        <dbReference type="EC" id="2.7.13.3"/>
    </reaction>
</comment>
<evidence type="ECO:0000313" key="7">
    <source>
        <dbReference type="Proteomes" id="UP001219956"/>
    </source>
</evidence>
<dbReference type="InterPro" id="IPR036097">
    <property type="entry name" value="HisK_dim/P_sf"/>
</dbReference>
<reference evidence="6 7" key="1">
    <citation type="submission" date="2023-01" db="EMBL/GenBank/DDBJ databases">
        <title>Novel species of the genus Vogesella isolated from rivers.</title>
        <authorList>
            <person name="Lu H."/>
        </authorList>
    </citation>
    <scope>NUCLEOTIDE SEQUENCE [LARGE SCALE GENOMIC DNA]</scope>
    <source>
        <strain evidence="6 7">DC21W</strain>
    </source>
</reference>
<dbReference type="Pfam" id="PF00512">
    <property type="entry name" value="HisKA"/>
    <property type="match status" value="1"/>
</dbReference>
<dbReference type="PROSITE" id="PS50109">
    <property type="entry name" value="HIS_KIN"/>
    <property type="match status" value="1"/>
</dbReference>
<evidence type="ECO:0000256" key="3">
    <source>
        <dbReference type="ARBA" id="ARBA00022553"/>
    </source>
</evidence>